<evidence type="ECO:0000256" key="1">
    <source>
        <dbReference type="ARBA" id="ARBA00004196"/>
    </source>
</evidence>
<dbReference type="EMBL" id="VAJM01000018">
    <property type="protein sequence ID" value="TLM88482.1"/>
    <property type="molecule type" value="Genomic_DNA"/>
</dbReference>
<organism evidence="3 4">
    <name type="scientific">Hymenobacter jeollabukensis</name>
    <dbReference type="NCBI Taxonomy" id="2025313"/>
    <lineage>
        <taxon>Bacteria</taxon>
        <taxon>Pseudomonadati</taxon>
        <taxon>Bacteroidota</taxon>
        <taxon>Cytophagia</taxon>
        <taxon>Cytophagales</taxon>
        <taxon>Hymenobacteraceae</taxon>
        <taxon>Hymenobacter</taxon>
    </lineage>
</organism>
<comment type="subcellular location">
    <subcellularLocation>
        <location evidence="1">Cell envelope</location>
    </subcellularLocation>
</comment>
<dbReference type="RefSeq" id="WP_138082029.1">
    <property type="nucleotide sequence ID" value="NZ_VAJM01000018.1"/>
</dbReference>
<proteinExistence type="predicted"/>
<keyword evidence="2" id="KW-0175">Coiled coil</keyword>
<dbReference type="PANTHER" id="PTHR32347">
    <property type="entry name" value="EFFLUX SYSTEM COMPONENT YKNX-RELATED"/>
    <property type="match status" value="1"/>
</dbReference>
<sequence>MNAPFSFAGGKNPGLLLALALLAACQPEAPRFDASGNFETTEYVVAAQAQGQLLRLGVAEGDELPAGREVGVIDTTQLYLRKRQLQASQQAVRQQTPNVAAQVGALEQQVANLQRERKRVVSLVKADAVPAKQLDDLDYQIAVARQQVAAQRSALGTQASGTAAQAAPLREQVRQVSDQLRQSRVVNPVAGTVLTVYVEPSEVVNYGQPLYKIGDTKTLILRAYVAGDQLTRVKLRQAVKVLVDAPGDQRREYAGRVQWIASKAEFTPKVIQTKEDRVNLVYALKVAVPNDGSLKIGMPADVLF</sequence>
<protein>
    <submittedName>
        <fullName evidence="3">HlyD family efflux transporter periplasmic adaptor subunit</fullName>
    </submittedName>
</protein>
<dbReference type="InterPro" id="IPR050465">
    <property type="entry name" value="UPF0194_transport"/>
</dbReference>
<evidence type="ECO:0000313" key="3">
    <source>
        <dbReference type="EMBL" id="TLM88482.1"/>
    </source>
</evidence>
<gene>
    <name evidence="3" type="ORF">FDY95_24275</name>
</gene>
<dbReference type="OrthoDB" id="9778236at2"/>
<accession>A0A5R8WHZ9</accession>
<dbReference type="AlphaFoldDB" id="A0A5R8WHZ9"/>
<reference evidence="3 4" key="1">
    <citation type="submission" date="2019-05" db="EMBL/GenBank/DDBJ databases">
        <title>Hymenobacter edaphi sp. nov., isolated from abandoned arsenic-contaminated farmland soil.</title>
        <authorList>
            <person name="Nie L."/>
        </authorList>
    </citation>
    <scope>NUCLEOTIDE SEQUENCE [LARGE SCALE GENOMIC DNA]</scope>
    <source>
        <strain evidence="3 4">1-3-3-8</strain>
    </source>
</reference>
<dbReference type="Gene3D" id="2.40.30.170">
    <property type="match status" value="1"/>
</dbReference>
<dbReference type="Gene3D" id="2.40.50.100">
    <property type="match status" value="1"/>
</dbReference>
<name>A0A5R8WHZ9_9BACT</name>
<comment type="caution">
    <text evidence="3">The sequence shown here is derived from an EMBL/GenBank/DDBJ whole genome shotgun (WGS) entry which is preliminary data.</text>
</comment>
<dbReference type="Proteomes" id="UP000305517">
    <property type="component" value="Unassembled WGS sequence"/>
</dbReference>
<keyword evidence="4" id="KW-1185">Reference proteome</keyword>
<evidence type="ECO:0000313" key="4">
    <source>
        <dbReference type="Proteomes" id="UP000305517"/>
    </source>
</evidence>
<dbReference type="PANTHER" id="PTHR32347:SF23">
    <property type="entry name" value="BLL5650 PROTEIN"/>
    <property type="match status" value="1"/>
</dbReference>
<evidence type="ECO:0000256" key="2">
    <source>
        <dbReference type="ARBA" id="ARBA00023054"/>
    </source>
</evidence>
<dbReference type="GO" id="GO:0030313">
    <property type="term" value="C:cell envelope"/>
    <property type="evidence" value="ECO:0007669"/>
    <property type="project" value="UniProtKB-SubCell"/>
</dbReference>